<proteinExistence type="predicted"/>
<evidence type="ECO:0000313" key="1">
    <source>
        <dbReference type="EMBL" id="MFC3847611.1"/>
    </source>
</evidence>
<sequence length="258" mass="29871">MKSFRALEGVPSINEWIADFKAKEGWAAIKQGRGDFQNTNLVALLNQITKHTRPLFIDATNLHALSVYFSVQLCIKPTWINDRDQFYAPYGDSWQEDRDFLGDCLVFMLFHAQNRISIKQGANHFIPFKEQALHPKARYTHHTLLDFLEGKSLAFAQDKLFKTPRPTLPTFSPHALEVLKSAQEIYRYYHSHKDSNPNASLYDIKEFFAGRDSKNKLNPPSKAQDTFYKTLYATLQENLDTLAGQITPKVWEYGFLRY</sequence>
<dbReference type="Proteomes" id="UP001595783">
    <property type="component" value="Unassembled WGS sequence"/>
</dbReference>
<protein>
    <submittedName>
        <fullName evidence="1">Nucleoside 5-triphosphatase RdgB (DHAPTP, dITP,XTP-specific)</fullName>
    </submittedName>
</protein>
<reference evidence="2" key="1">
    <citation type="journal article" date="2019" name="Int. J. Syst. Evol. Microbiol.">
        <title>The Global Catalogue of Microorganisms (GCM) 10K type strain sequencing project: providing services to taxonomists for standard genome sequencing and annotation.</title>
        <authorList>
            <consortium name="The Broad Institute Genomics Platform"/>
            <consortium name="The Broad Institute Genome Sequencing Center for Infectious Disease"/>
            <person name="Wu L."/>
            <person name="Ma J."/>
        </authorList>
    </citation>
    <scope>NUCLEOTIDE SEQUENCE [LARGE SCALE GENOMIC DNA]</scope>
    <source>
        <strain evidence="2">CCUG 53816</strain>
    </source>
</reference>
<keyword evidence="2" id="KW-1185">Reference proteome</keyword>
<dbReference type="EMBL" id="JBHRZO010000016">
    <property type="protein sequence ID" value="MFC3847611.1"/>
    <property type="molecule type" value="Genomic_DNA"/>
</dbReference>
<organism evidence="1 2">
    <name type="scientific">Helicobacter baculiformis</name>
    <dbReference type="NCBI Taxonomy" id="427351"/>
    <lineage>
        <taxon>Bacteria</taxon>
        <taxon>Pseudomonadati</taxon>
        <taxon>Campylobacterota</taxon>
        <taxon>Epsilonproteobacteria</taxon>
        <taxon>Campylobacterales</taxon>
        <taxon>Helicobacteraceae</taxon>
        <taxon>Helicobacter</taxon>
    </lineage>
</organism>
<name>A0ABV7ZHV4_9HELI</name>
<evidence type="ECO:0000313" key="2">
    <source>
        <dbReference type="Proteomes" id="UP001595783"/>
    </source>
</evidence>
<comment type="caution">
    <text evidence="1">The sequence shown here is derived from an EMBL/GenBank/DDBJ whole genome shotgun (WGS) entry which is preliminary data.</text>
</comment>
<gene>
    <name evidence="1" type="ORF">ACFOPX_03560</name>
</gene>
<accession>A0ABV7ZHV4</accession>
<dbReference type="RefSeq" id="WP_382262500.1">
    <property type="nucleotide sequence ID" value="NZ_JBHRZO010000016.1"/>
</dbReference>